<keyword evidence="2 4" id="KW-0456">Lyase</keyword>
<proteinExistence type="predicted"/>
<evidence type="ECO:0000313" key="4">
    <source>
        <dbReference type="EMBL" id="NVN40297.1"/>
    </source>
</evidence>
<dbReference type="SUPFAM" id="SSF48230">
    <property type="entry name" value="Chondroitin AC/alginate lyase"/>
    <property type="match status" value="1"/>
</dbReference>
<evidence type="ECO:0000256" key="2">
    <source>
        <dbReference type="ARBA" id="ARBA00023239"/>
    </source>
</evidence>
<organism evidence="4 5">
    <name type="scientific">Ameyamaea chiangmaiensis</name>
    <dbReference type="NCBI Taxonomy" id="442969"/>
    <lineage>
        <taxon>Bacteria</taxon>
        <taxon>Pseudomonadati</taxon>
        <taxon>Pseudomonadota</taxon>
        <taxon>Alphaproteobacteria</taxon>
        <taxon>Acetobacterales</taxon>
        <taxon>Acetobacteraceae</taxon>
        <taxon>Ameyamaea</taxon>
    </lineage>
</organism>
<evidence type="ECO:0000256" key="1">
    <source>
        <dbReference type="ARBA" id="ARBA00022729"/>
    </source>
</evidence>
<name>A0A850P6Q4_9PROT</name>
<dbReference type="InterPro" id="IPR008929">
    <property type="entry name" value="Chondroitin_lyas"/>
</dbReference>
<evidence type="ECO:0000313" key="5">
    <source>
        <dbReference type="Proteomes" id="UP000585665"/>
    </source>
</evidence>
<reference evidence="4 5" key="1">
    <citation type="submission" date="2020-06" db="EMBL/GenBank/DDBJ databases">
        <title>Description of novel acetic acid bacteria.</title>
        <authorList>
            <person name="Sombolestani A."/>
        </authorList>
    </citation>
    <scope>NUCLEOTIDE SEQUENCE [LARGE SCALE GENOMIC DNA]</scope>
    <source>
        <strain evidence="4 5">LMG 27010</strain>
    </source>
</reference>
<feature type="domain" description="Alginate lyase" evidence="3">
    <location>
        <begin position="52"/>
        <end position="306"/>
    </location>
</feature>
<dbReference type="Pfam" id="PF05426">
    <property type="entry name" value="Alginate_lyase"/>
    <property type="match status" value="1"/>
</dbReference>
<dbReference type="GO" id="GO:0016829">
    <property type="term" value="F:lyase activity"/>
    <property type="evidence" value="ECO:0007669"/>
    <property type="project" value="UniProtKB-KW"/>
</dbReference>
<dbReference type="EMBL" id="JABXXR010000035">
    <property type="protein sequence ID" value="NVN40297.1"/>
    <property type="molecule type" value="Genomic_DNA"/>
</dbReference>
<evidence type="ECO:0000259" key="3">
    <source>
        <dbReference type="Pfam" id="PF05426"/>
    </source>
</evidence>
<keyword evidence="1" id="KW-0732">Signal</keyword>
<comment type="caution">
    <text evidence="4">The sequence shown here is derived from an EMBL/GenBank/DDBJ whole genome shotgun (WGS) entry which is preliminary data.</text>
</comment>
<dbReference type="RefSeq" id="WP_176613267.1">
    <property type="nucleotide sequence ID" value="NZ_JABXXR010000035.1"/>
</dbReference>
<accession>A0A850P6Q4</accession>
<keyword evidence="5" id="KW-1185">Reference proteome</keyword>
<gene>
    <name evidence="4" type="ORF">HUK82_06930</name>
</gene>
<dbReference type="Gene3D" id="1.50.10.100">
    <property type="entry name" value="Chondroitin AC/alginate lyase"/>
    <property type="match status" value="1"/>
</dbReference>
<dbReference type="GO" id="GO:0042597">
    <property type="term" value="C:periplasmic space"/>
    <property type="evidence" value="ECO:0007669"/>
    <property type="project" value="InterPro"/>
</dbReference>
<dbReference type="Proteomes" id="UP000585665">
    <property type="component" value="Unassembled WGS sequence"/>
</dbReference>
<dbReference type="InterPro" id="IPR008397">
    <property type="entry name" value="Alginate_lyase_dom"/>
</dbReference>
<dbReference type="AlphaFoldDB" id="A0A850P6Q4"/>
<protein>
    <submittedName>
        <fullName evidence="4">Alginate lyase family protein</fullName>
    </submittedName>
</protein>
<sequence length="401" mass="43643">MVMYFKLSGCVLLIGLGICQSARGQAFQHPGALNSGGEFSVRAQGLQHHVKPWTDDFAKLRANSHDKPDYAPRPVRVVVRGIGRGQPPENYARLFNDAAAAYALALDWRLTGDTSRAAAAARILTAWAQTLQGIEGTADRYLASGLYGYQLAVAGETLRGSPTWAPAEQEALKTMLVRVFAPMSQDFLTHHNGAAVDHYWANWDLANIASLMAIGVFADRRDLYEQGRDYYLNGPGNGSIGHAAWKVYPGGLAQWQESGRDQGHTLLGIGLAGTICEIAWHQGDDLFGADNNRLLAAARYVARYNLGQDVPYTTYKDSLATQPEISADGRGQVRPVWALIWGHYVQRRHLSAPEVGSIMQRDGLEGGGGDYGPNSGGFDQLGYGTLTFLNAEENSSESMKR</sequence>